<protein>
    <submittedName>
        <fullName evidence="2">Uncharacterized protein</fullName>
    </submittedName>
</protein>
<feature type="signal peptide" evidence="1">
    <location>
        <begin position="1"/>
        <end position="19"/>
    </location>
</feature>
<evidence type="ECO:0000256" key="1">
    <source>
        <dbReference type="SAM" id="SignalP"/>
    </source>
</evidence>
<dbReference type="HOGENOM" id="CLU_1827997_0_0_1"/>
<dbReference type="Gramene" id="Bo3g153270.1">
    <property type="protein sequence ID" value="Bo3g153270.1"/>
    <property type="gene ID" value="Bo3g153270"/>
</dbReference>
<accession>A0A0D3BJS3</accession>
<sequence>MSPIPQFLFWASHAASTLQITVLGPAAGGVRDTQGRPVFAGSSLGKDPVGQLSCSRVRRQAEANYPFCHQMRYWVLDLVPSPEFQQGEDTGTSHVNLDFSSEMPTNIANMMGVRTAIRDPHTHQQLKADLVEHLWSRFGCY</sequence>
<dbReference type="AlphaFoldDB" id="A0A0D3BJS3"/>
<evidence type="ECO:0000313" key="3">
    <source>
        <dbReference type="Proteomes" id="UP000032141"/>
    </source>
</evidence>
<keyword evidence="3" id="KW-1185">Reference proteome</keyword>
<dbReference type="EnsemblPlants" id="Bo3g153270.1">
    <property type="protein sequence ID" value="Bo3g153270.1"/>
    <property type="gene ID" value="Bo3g153270"/>
</dbReference>
<reference evidence="2" key="2">
    <citation type="submission" date="2015-03" db="UniProtKB">
        <authorList>
            <consortium name="EnsemblPlants"/>
        </authorList>
    </citation>
    <scope>IDENTIFICATION</scope>
</reference>
<feature type="chain" id="PRO_5002258550" evidence="1">
    <location>
        <begin position="20"/>
        <end position="141"/>
    </location>
</feature>
<dbReference type="Proteomes" id="UP000032141">
    <property type="component" value="Chromosome C3"/>
</dbReference>
<reference evidence="2 3" key="1">
    <citation type="journal article" date="2014" name="Genome Biol.">
        <title>Transcriptome and methylome profiling reveals relics of genome dominance in the mesopolyploid Brassica oleracea.</title>
        <authorList>
            <person name="Parkin I.A."/>
            <person name="Koh C."/>
            <person name="Tang H."/>
            <person name="Robinson S.J."/>
            <person name="Kagale S."/>
            <person name="Clarke W.E."/>
            <person name="Town C.D."/>
            <person name="Nixon J."/>
            <person name="Krishnakumar V."/>
            <person name="Bidwell S.L."/>
            <person name="Denoeud F."/>
            <person name="Belcram H."/>
            <person name="Links M.G."/>
            <person name="Just J."/>
            <person name="Clarke C."/>
            <person name="Bender T."/>
            <person name="Huebert T."/>
            <person name="Mason A.S."/>
            <person name="Pires J.C."/>
            <person name="Barker G."/>
            <person name="Moore J."/>
            <person name="Walley P.G."/>
            <person name="Manoli S."/>
            <person name="Batley J."/>
            <person name="Edwards D."/>
            <person name="Nelson M.N."/>
            <person name="Wang X."/>
            <person name="Paterson A.H."/>
            <person name="King G."/>
            <person name="Bancroft I."/>
            <person name="Chalhoub B."/>
            <person name="Sharpe A.G."/>
        </authorList>
    </citation>
    <scope>NUCLEOTIDE SEQUENCE</scope>
    <source>
        <strain evidence="2 3">cv. TO1000</strain>
    </source>
</reference>
<proteinExistence type="predicted"/>
<evidence type="ECO:0000313" key="2">
    <source>
        <dbReference type="EnsemblPlants" id="Bo3g153270.1"/>
    </source>
</evidence>
<name>A0A0D3BJS3_BRAOL</name>
<keyword evidence="1" id="KW-0732">Signal</keyword>
<organism evidence="2 3">
    <name type="scientific">Brassica oleracea var. oleracea</name>
    <dbReference type="NCBI Taxonomy" id="109376"/>
    <lineage>
        <taxon>Eukaryota</taxon>
        <taxon>Viridiplantae</taxon>
        <taxon>Streptophyta</taxon>
        <taxon>Embryophyta</taxon>
        <taxon>Tracheophyta</taxon>
        <taxon>Spermatophyta</taxon>
        <taxon>Magnoliopsida</taxon>
        <taxon>eudicotyledons</taxon>
        <taxon>Gunneridae</taxon>
        <taxon>Pentapetalae</taxon>
        <taxon>rosids</taxon>
        <taxon>malvids</taxon>
        <taxon>Brassicales</taxon>
        <taxon>Brassicaceae</taxon>
        <taxon>Brassiceae</taxon>
        <taxon>Brassica</taxon>
    </lineage>
</organism>